<organism evidence="1">
    <name type="scientific">gut metagenome</name>
    <dbReference type="NCBI Taxonomy" id="749906"/>
    <lineage>
        <taxon>unclassified sequences</taxon>
        <taxon>metagenomes</taxon>
        <taxon>organismal metagenomes</taxon>
    </lineage>
</organism>
<protein>
    <submittedName>
        <fullName evidence="1">Uncharacterized protein</fullName>
    </submittedName>
</protein>
<evidence type="ECO:0000313" key="1">
    <source>
        <dbReference type="EMBL" id="EJX05316.1"/>
    </source>
</evidence>
<comment type="caution">
    <text evidence="1">The sequence shown here is derived from an EMBL/GenBank/DDBJ whole genome shotgun (WGS) entry which is preliminary data.</text>
</comment>
<proteinExistence type="predicted"/>
<dbReference type="AlphaFoldDB" id="J9CYI3"/>
<dbReference type="EMBL" id="AMCI01001507">
    <property type="protein sequence ID" value="EJX05316.1"/>
    <property type="molecule type" value="Genomic_DNA"/>
</dbReference>
<accession>J9CYI3</accession>
<name>J9CYI3_9ZZZZ</name>
<gene>
    <name evidence="1" type="ORF">EVA_06574</name>
</gene>
<reference evidence="1" key="1">
    <citation type="journal article" date="2012" name="PLoS ONE">
        <title>Gene sets for utilization of primary and secondary nutrition supplies in the distal gut of endangered iberian lynx.</title>
        <authorList>
            <person name="Alcaide M."/>
            <person name="Messina E."/>
            <person name="Richter M."/>
            <person name="Bargiela R."/>
            <person name="Peplies J."/>
            <person name="Huws S.A."/>
            <person name="Newbold C.J."/>
            <person name="Golyshin P.N."/>
            <person name="Simon M.A."/>
            <person name="Lopez G."/>
            <person name="Yakimov M.M."/>
            <person name="Ferrer M."/>
        </authorList>
    </citation>
    <scope>NUCLEOTIDE SEQUENCE</scope>
</reference>
<sequence length="43" mass="5368">MMFLKRNSGKRSRKAIRFFRMLSISTRRLIRFLRVSIRLRVRL</sequence>